<dbReference type="InterPro" id="IPR003961">
    <property type="entry name" value="FN3_dom"/>
</dbReference>
<dbReference type="SUPFAM" id="SSF49265">
    <property type="entry name" value="Fibronectin type III"/>
    <property type="match status" value="1"/>
</dbReference>
<evidence type="ECO:0000313" key="8">
    <source>
        <dbReference type="Proteomes" id="UP001497382"/>
    </source>
</evidence>
<dbReference type="Pfam" id="PF13927">
    <property type="entry name" value="Ig_3"/>
    <property type="match status" value="1"/>
</dbReference>
<organism evidence="7 8">
    <name type="scientific">Larinioides sclopetarius</name>
    <dbReference type="NCBI Taxonomy" id="280406"/>
    <lineage>
        <taxon>Eukaryota</taxon>
        <taxon>Metazoa</taxon>
        <taxon>Ecdysozoa</taxon>
        <taxon>Arthropoda</taxon>
        <taxon>Chelicerata</taxon>
        <taxon>Arachnida</taxon>
        <taxon>Araneae</taxon>
        <taxon>Araneomorphae</taxon>
        <taxon>Entelegynae</taxon>
        <taxon>Araneoidea</taxon>
        <taxon>Araneidae</taxon>
        <taxon>Larinioides</taxon>
    </lineage>
</organism>
<name>A0AAV1ZE74_9ARAC</name>
<dbReference type="CDD" id="cd00096">
    <property type="entry name" value="Ig"/>
    <property type="match status" value="1"/>
</dbReference>
<dbReference type="InterPro" id="IPR013162">
    <property type="entry name" value="CD80_C2-set"/>
</dbReference>
<proteinExistence type="predicted"/>
<feature type="domain" description="Ig-like" evidence="5">
    <location>
        <begin position="176"/>
        <end position="255"/>
    </location>
</feature>
<evidence type="ECO:0000313" key="7">
    <source>
        <dbReference type="EMBL" id="CAL1269818.1"/>
    </source>
</evidence>
<evidence type="ECO:0000259" key="5">
    <source>
        <dbReference type="PROSITE" id="PS50835"/>
    </source>
</evidence>
<dbReference type="PROSITE" id="PS50853">
    <property type="entry name" value="FN3"/>
    <property type="match status" value="1"/>
</dbReference>
<sequence>ETDIVCVARGARPPAQISWWLDGEKLTTKITESTAEEDNLTISSLNIRPSIQDNLRNLSCRGDNPQLTESVLEDTWVVSVHYLPRLTVKMNMLDAVKEGSEVNMTCLVHSLPPVTELEWLQDGRPLGPPVGANFLNRTLLIPSAGPQHKGEYQCAGTNSEGRAVSDPVLLQVLYAPRCESVRSSVYGVGRTESVSVTCEVDAYPNVVNFTWVLVNADKHSSLPTAQFYSNGTKSVATVSPRAPQDYGVLQCWATNVIGQQKDPCSFRIIPAGVPEEPQNCQVTNRTSDCIYLDCESGEDGGLQQIFQLEVMSTDSDKFIANLTSRSSPSFIVCSLPPKESFILVVYAVNSKGRSKQVALHSSTLAGPAKETETGEDGEILTAIFGIVIGTILVLALLIVVILLSIKLRSRRTVKARNYSPDVGKCEAHLMKECKETCVTNSQGPDIIPEKSFFQERSETTVKTCESEDDTNLSTIQVDARKYGEYQSVTFTEDPELISTPKKLRLLQEIEGDVEESGITVETPLISSIPSAVQQWTDHRKEGLRLSTPV</sequence>
<evidence type="ECO:0000256" key="3">
    <source>
        <dbReference type="ARBA" id="ARBA00023157"/>
    </source>
</evidence>
<keyword evidence="3" id="KW-1015">Disulfide bond</keyword>
<dbReference type="SUPFAM" id="SSF48726">
    <property type="entry name" value="Immunoglobulin"/>
    <property type="match status" value="3"/>
</dbReference>
<dbReference type="InterPro" id="IPR003599">
    <property type="entry name" value="Ig_sub"/>
</dbReference>
<dbReference type="SMART" id="SM00409">
    <property type="entry name" value="IG"/>
    <property type="match status" value="2"/>
</dbReference>
<dbReference type="SMART" id="SM00408">
    <property type="entry name" value="IGc2"/>
    <property type="match status" value="2"/>
</dbReference>
<dbReference type="PROSITE" id="PS50835">
    <property type="entry name" value="IG_LIKE"/>
    <property type="match status" value="3"/>
</dbReference>
<evidence type="ECO:0000256" key="2">
    <source>
        <dbReference type="ARBA" id="ARBA00023136"/>
    </source>
</evidence>
<protein>
    <submittedName>
        <fullName evidence="7">Uncharacterized protein</fullName>
    </submittedName>
</protein>
<dbReference type="AlphaFoldDB" id="A0AAV1ZE74"/>
<feature type="non-terminal residue" evidence="7">
    <location>
        <position position="1"/>
    </location>
</feature>
<feature type="domain" description="Ig-like" evidence="5">
    <location>
        <begin position="84"/>
        <end position="165"/>
    </location>
</feature>
<accession>A0AAV1ZE74</accession>
<feature type="domain" description="Fibronectin type-III" evidence="6">
    <location>
        <begin position="276"/>
        <end position="368"/>
    </location>
</feature>
<dbReference type="InterPro" id="IPR013783">
    <property type="entry name" value="Ig-like_fold"/>
</dbReference>
<evidence type="ECO:0000256" key="4">
    <source>
        <dbReference type="SAM" id="Phobius"/>
    </source>
</evidence>
<evidence type="ECO:0000259" key="6">
    <source>
        <dbReference type="PROSITE" id="PS50853"/>
    </source>
</evidence>
<dbReference type="Proteomes" id="UP001497382">
    <property type="component" value="Unassembled WGS sequence"/>
</dbReference>
<dbReference type="InterPro" id="IPR003598">
    <property type="entry name" value="Ig_sub2"/>
</dbReference>
<feature type="transmembrane region" description="Helical" evidence="4">
    <location>
        <begin position="379"/>
        <end position="405"/>
    </location>
</feature>
<keyword evidence="4" id="KW-1133">Transmembrane helix</keyword>
<dbReference type="GO" id="GO:0016020">
    <property type="term" value="C:membrane"/>
    <property type="evidence" value="ECO:0007669"/>
    <property type="project" value="UniProtKB-SubCell"/>
</dbReference>
<keyword evidence="4" id="KW-0812">Transmembrane</keyword>
<comment type="subcellular location">
    <subcellularLocation>
        <location evidence="1">Membrane</location>
        <topology evidence="1">Single-pass membrane protein</topology>
    </subcellularLocation>
</comment>
<keyword evidence="2 4" id="KW-0472">Membrane</keyword>
<keyword evidence="8" id="KW-1185">Reference proteome</keyword>
<dbReference type="InterPro" id="IPR007110">
    <property type="entry name" value="Ig-like_dom"/>
</dbReference>
<reference evidence="7 8" key="1">
    <citation type="submission" date="2024-04" db="EMBL/GenBank/DDBJ databases">
        <authorList>
            <person name="Rising A."/>
            <person name="Reimegard J."/>
            <person name="Sonavane S."/>
            <person name="Akerstrom W."/>
            <person name="Nylinder S."/>
            <person name="Hedman E."/>
            <person name="Kallberg Y."/>
        </authorList>
    </citation>
    <scope>NUCLEOTIDE SEQUENCE [LARGE SCALE GENOMIC DNA]</scope>
</reference>
<dbReference type="EMBL" id="CAXIEN010000044">
    <property type="protein sequence ID" value="CAL1269818.1"/>
    <property type="molecule type" value="Genomic_DNA"/>
</dbReference>
<evidence type="ECO:0000256" key="1">
    <source>
        <dbReference type="ARBA" id="ARBA00004167"/>
    </source>
</evidence>
<dbReference type="Gene3D" id="2.60.40.10">
    <property type="entry name" value="Immunoglobulins"/>
    <property type="match status" value="4"/>
</dbReference>
<dbReference type="InterPro" id="IPR036179">
    <property type="entry name" value="Ig-like_dom_sf"/>
</dbReference>
<dbReference type="CDD" id="cd00063">
    <property type="entry name" value="FN3"/>
    <property type="match status" value="1"/>
</dbReference>
<feature type="domain" description="Ig-like" evidence="5">
    <location>
        <begin position="1"/>
        <end position="79"/>
    </location>
</feature>
<dbReference type="InterPro" id="IPR036116">
    <property type="entry name" value="FN3_sf"/>
</dbReference>
<comment type="caution">
    <text evidence="7">The sequence shown here is derived from an EMBL/GenBank/DDBJ whole genome shotgun (WGS) entry which is preliminary data.</text>
</comment>
<dbReference type="Pfam" id="PF08205">
    <property type="entry name" value="C2-set_2"/>
    <property type="match status" value="1"/>
</dbReference>
<gene>
    <name evidence="7" type="ORF">LARSCL_LOCUS4951</name>
</gene>
<dbReference type="PANTHER" id="PTHR23278:SF19">
    <property type="entry name" value="OBSCURIN"/>
    <property type="match status" value="1"/>
</dbReference>
<dbReference type="PANTHER" id="PTHR23278">
    <property type="entry name" value="SIDESTEP PROTEIN"/>
    <property type="match status" value="1"/>
</dbReference>